<keyword evidence="1" id="KW-0472">Membrane</keyword>
<keyword evidence="1" id="KW-0812">Transmembrane</keyword>
<sequence>MFKVLTQLKCYRQAYASRRLLKGLDAHLLKDIGLTRSEALREAKRPFWDHRTLKEDETSSPLFMAYSLSSCVLVAGLGLTVCLTI</sequence>
<dbReference type="OrthoDB" id="6121393at2"/>
<feature type="domain" description="YjiS-like" evidence="2">
    <location>
        <begin position="11"/>
        <end position="39"/>
    </location>
</feature>
<protein>
    <submittedName>
        <fullName evidence="3">DUF1127 domain-containing protein</fullName>
    </submittedName>
</protein>
<dbReference type="RefSeq" id="WP_126156778.1">
    <property type="nucleotide sequence ID" value="NZ_RQXW01000001.1"/>
</dbReference>
<accession>A0A430KVN3</accession>
<proteinExistence type="predicted"/>
<evidence type="ECO:0000313" key="4">
    <source>
        <dbReference type="Proteomes" id="UP000283087"/>
    </source>
</evidence>
<feature type="transmembrane region" description="Helical" evidence="1">
    <location>
        <begin position="63"/>
        <end position="83"/>
    </location>
</feature>
<keyword evidence="4" id="KW-1185">Reference proteome</keyword>
<gene>
    <name evidence="3" type="ORF">EH243_01060</name>
</gene>
<dbReference type="Proteomes" id="UP000283087">
    <property type="component" value="Unassembled WGS sequence"/>
</dbReference>
<dbReference type="AlphaFoldDB" id="A0A430KVN3"/>
<dbReference type="InterPro" id="IPR009506">
    <property type="entry name" value="YjiS-like"/>
</dbReference>
<evidence type="ECO:0000259" key="2">
    <source>
        <dbReference type="Pfam" id="PF06568"/>
    </source>
</evidence>
<organism evidence="3 4">
    <name type="scientific">Amphritea opalescens</name>
    <dbReference type="NCBI Taxonomy" id="2490544"/>
    <lineage>
        <taxon>Bacteria</taxon>
        <taxon>Pseudomonadati</taxon>
        <taxon>Pseudomonadota</taxon>
        <taxon>Gammaproteobacteria</taxon>
        <taxon>Oceanospirillales</taxon>
        <taxon>Oceanospirillaceae</taxon>
        <taxon>Amphritea</taxon>
    </lineage>
</organism>
<keyword evidence="1" id="KW-1133">Transmembrane helix</keyword>
<dbReference type="EMBL" id="RQXW01000001">
    <property type="protein sequence ID" value="RTE67567.1"/>
    <property type="molecule type" value="Genomic_DNA"/>
</dbReference>
<evidence type="ECO:0000256" key="1">
    <source>
        <dbReference type="SAM" id="Phobius"/>
    </source>
</evidence>
<dbReference type="Pfam" id="PF06568">
    <property type="entry name" value="YjiS-like"/>
    <property type="match status" value="1"/>
</dbReference>
<name>A0A430KVN3_9GAMM</name>
<reference evidence="3 4" key="1">
    <citation type="submission" date="2018-11" db="EMBL/GenBank/DDBJ databases">
        <title>The draft genome sequence of Amphritea opalescens ANRC-JH13T.</title>
        <authorList>
            <person name="Fang Z."/>
            <person name="Zhang Y."/>
            <person name="Han X."/>
        </authorList>
    </citation>
    <scope>NUCLEOTIDE SEQUENCE [LARGE SCALE GENOMIC DNA]</scope>
    <source>
        <strain evidence="3 4">ANRC-JH13</strain>
    </source>
</reference>
<evidence type="ECO:0000313" key="3">
    <source>
        <dbReference type="EMBL" id="RTE67567.1"/>
    </source>
</evidence>
<comment type="caution">
    <text evidence="3">The sequence shown here is derived from an EMBL/GenBank/DDBJ whole genome shotgun (WGS) entry which is preliminary data.</text>
</comment>